<evidence type="ECO:0000313" key="3">
    <source>
        <dbReference type="EMBL" id="PKS07918.1"/>
    </source>
</evidence>
<dbReference type="PANTHER" id="PTHR47372:SF11">
    <property type="entry name" value="RE19971P"/>
    <property type="match status" value="1"/>
</dbReference>
<organism evidence="3 4">
    <name type="scientific">Lomentospora prolificans</name>
    <dbReference type="NCBI Taxonomy" id="41688"/>
    <lineage>
        <taxon>Eukaryota</taxon>
        <taxon>Fungi</taxon>
        <taxon>Dikarya</taxon>
        <taxon>Ascomycota</taxon>
        <taxon>Pezizomycotina</taxon>
        <taxon>Sordariomycetes</taxon>
        <taxon>Hypocreomycetidae</taxon>
        <taxon>Microascales</taxon>
        <taxon>Microascaceae</taxon>
        <taxon>Lomentospora</taxon>
    </lineage>
</organism>
<dbReference type="InterPro" id="IPR055647">
    <property type="entry name" value="DUF7223"/>
</dbReference>
<dbReference type="Pfam" id="PF23865">
    <property type="entry name" value="DUF7223"/>
    <property type="match status" value="1"/>
</dbReference>
<proteinExistence type="predicted"/>
<feature type="domain" description="DUF7223" evidence="2">
    <location>
        <begin position="353"/>
        <end position="582"/>
    </location>
</feature>
<keyword evidence="4" id="KW-1185">Reference proteome</keyword>
<dbReference type="OrthoDB" id="160645at2759"/>
<name>A0A2N3N663_9PEZI</name>
<dbReference type="Proteomes" id="UP000233524">
    <property type="component" value="Unassembled WGS sequence"/>
</dbReference>
<dbReference type="STRING" id="41688.A0A2N3N663"/>
<gene>
    <name evidence="3" type="ORF">jhhlp_006527</name>
</gene>
<evidence type="ECO:0000259" key="2">
    <source>
        <dbReference type="Pfam" id="PF23865"/>
    </source>
</evidence>
<evidence type="ECO:0000259" key="1">
    <source>
        <dbReference type="Pfam" id="PF22974"/>
    </source>
</evidence>
<evidence type="ECO:0000313" key="4">
    <source>
        <dbReference type="Proteomes" id="UP000233524"/>
    </source>
</evidence>
<dbReference type="EMBL" id="NLAX01000701">
    <property type="protein sequence ID" value="PKS07918.1"/>
    <property type="molecule type" value="Genomic_DNA"/>
</dbReference>
<feature type="domain" description="DUF7029" evidence="1">
    <location>
        <begin position="88"/>
        <end position="193"/>
    </location>
</feature>
<dbReference type="AlphaFoldDB" id="A0A2N3N663"/>
<accession>A0A2N3N663</accession>
<sequence>MVRMQIAAAAMLGQSAYSNAASLSPRDASSNLIPAEPQAPMIMAPLVIPRHGNTKRDRRAALEPQAQESLYWASQDGTVAELTISMPGSGESIVNLEHIDDMVTGVECLRNGTGQMRIHFAEAADLDDAEDVWQWVNQEPGNHFMLVVGAGACGWNEDRRVVYDVSGLVYNDESETVVLDVAETTWKEIAHTFSLNLGKLGGDVQRRAMGRRRGFFDKVGDAIKGATDKVVHGAKNAVDKVADTASDIVDKVGDVAGNVVDKATDAAEEAVDTVEDVAGDVVDTVTDAADKAVDTVSDVVDKVGDATDEAIDTVVDVSKGAAEVVAGATDEALEAVKGVINPDATADFSIPFNSDFKSKALTFSLNGVDVSATCKECFTKGSFDIRGSFQVNQFKTEEAWIEISTKGITAKAALGLTLKGEITGKLVEQSVPIFQASLAGISIPGVLTIGPTIGVELGAQVSEVKGSVGVTLGGTASIPSSVTRLDFLSEDKTTGTGWEPEFDAEPIEVDASVEAKATAFLRASVNLEISAVETGFSAELSANVPALTASLKAISASTCTVCGDHQAGIQAGLTLGTSLGISLKKKFLGDSQALWTLPLIDAKLPELAGACLGIGPSGEQCLAKRFADELVY</sequence>
<reference evidence="3 4" key="1">
    <citation type="journal article" date="2017" name="G3 (Bethesda)">
        <title>First Draft Genome Sequence of the Pathogenic Fungus Lomentospora prolificans (Formerly Scedosporium prolificans).</title>
        <authorList>
            <person name="Luo R."/>
            <person name="Zimin A."/>
            <person name="Workman R."/>
            <person name="Fan Y."/>
            <person name="Pertea G."/>
            <person name="Grossman N."/>
            <person name="Wear M.P."/>
            <person name="Jia B."/>
            <person name="Miller H."/>
            <person name="Casadevall A."/>
            <person name="Timp W."/>
            <person name="Zhang S.X."/>
            <person name="Salzberg S.L."/>
        </authorList>
    </citation>
    <scope>NUCLEOTIDE SEQUENCE [LARGE SCALE GENOMIC DNA]</scope>
    <source>
        <strain evidence="3 4">JHH-5317</strain>
    </source>
</reference>
<dbReference type="Gene3D" id="1.20.120.20">
    <property type="entry name" value="Apolipoprotein"/>
    <property type="match status" value="1"/>
</dbReference>
<dbReference type="VEuPathDB" id="FungiDB:jhhlp_006527"/>
<dbReference type="InterPro" id="IPR054293">
    <property type="entry name" value="DUF7029"/>
</dbReference>
<dbReference type="InParanoid" id="A0A2N3N663"/>
<dbReference type="PANTHER" id="PTHR47372">
    <property type="entry name" value="DAUER UP-REGULATED-RELATED"/>
    <property type="match status" value="1"/>
</dbReference>
<protein>
    <submittedName>
        <fullName evidence="3">Uncharacterized protein</fullName>
    </submittedName>
</protein>
<comment type="caution">
    <text evidence="3">The sequence shown here is derived from an EMBL/GenBank/DDBJ whole genome shotgun (WGS) entry which is preliminary data.</text>
</comment>
<dbReference type="Pfam" id="PF22974">
    <property type="entry name" value="DUF7029"/>
    <property type="match status" value="1"/>
</dbReference>